<proteinExistence type="predicted"/>
<evidence type="ECO:0000256" key="1">
    <source>
        <dbReference type="ARBA" id="ARBA00023125"/>
    </source>
</evidence>
<dbReference type="SUPFAM" id="SSF47413">
    <property type="entry name" value="lambda repressor-like DNA-binding domains"/>
    <property type="match status" value="1"/>
</dbReference>
<dbReference type="PANTHER" id="PTHR36924">
    <property type="entry name" value="ANTITOXIN HIGA-1"/>
    <property type="match status" value="1"/>
</dbReference>
<dbReference type="PANTHER" id="PTHR36924:SF1">
    <property type="entry name" value="ANTITOXIN HIGA-1"/>
    <property type="match status" value="1"/>
</dbReference>
<gene>
    <name evidence="3" type="ORF">P0Y53_18225</name>
</gene>
<protein>
    <submittedName>
        <fullName evidence="3">HigA family addiction module antitoxin</fullName>
    </submittedName>
</protein>
<dbReference type="EMBL" id="CP119311">
    <property type="protein sequence ID" value="WEK34427.1"/>
    <property type="molecule type" value="Genomic_DNA"/>
</dbReference>
<dbReference type="Gene3D" id="1.10.260.40">
    <property type="entry name" value="lambda repressor-like DNA-binding domains"/>
    <property type="match status" value="1"/>
</dbReference>
<dbReference type="AlphaFoldDB" id="A0AAJ5WRK0"/>
<name>A0AAJ5WRK0_9BACT</name>
<sequence>MLKRGMRPVHPGEILRGLFMEEYKLTITKTAAQLGVSRKQLSEVVNSNASISPEMALRLEKVFKVEADFWLRLQAKYDLLTLQQSGKLDKLKPYTGKKPAAGKPSSTC</sequence>
<dbReference type="InterPro" id="IPR013430">
    <property type="entry name" value="Toxin_antidote_HigA"/>
</dbReference>
<dbReference type="Proteomes" id="UP001220610">
    <property type="component" value="Chromosome"/>
</dbReference>
<dbReference type="InterPro" id="IPR010982">
    <property type="entry name" value="Lambda_DNA-bd_dom_sf"/>
</dbReference>
<dbReference type="GO" id="GO:0003677">
    <property type="term" value="F:DNA binding"/>
    <property type="evidence" value="ECO:0007669"/>
    <property type="project" value="UniProtKB-KW"/>
</dbReference>
<dbReference type="NCBIfam" id="TIGR02607">
    <property type="entry name" value="antidote_HigA"/>
    <property type="match status" value="1"/>
</dbReference>
<reference evidence="3" key="1">
    <citation type="submission" date="2023-03" db="EMBL/GenBank/DDBJ databases">
        <title>Andean soil-derived lignocellulolytic bacterial consortium as a source of novel taxa and putative plastic-active enzymes.</title>
        <authorList>
            <person name="Diaz-Garcia L."/>
            <person name="Chuvochina M."/>
            <person name="Feuerriegel G."/>
            <person name="Bunk B."/>
            <person name="Sproer C."/>
            <person name="Streit W.R."/>
            <person name="Rodriguez L.M."/>
            <person name="Overmann J."/>
            <person name="Jimenez D.J."/>
        </authorList>
    </citation>
    <scope>NUCLEOTIDE SEQUENCE</scope>
    <source>
        <strain evidence="3">MAG 7</strain>
    </source>
</reference>
<dbReference type="PROSITE" id="PS50943">
    <property type="entry name" value="HTH_CROC1"/>
    <property type="match status" value="1"/>
</dbReference>
<dbReference type="SMART" id="SM00530">
    <property type="entry name" value="HTH_XRE"/>
    <property type="match status" value="1"/>
</dbReference>
<keyword evidence="1" id="KW-0238">DNA-binding</keyword>
<feature type="domain" description="HTH cro/C1-type" evidence="2">
    <location>
        <begin position="21"/>
        <end position="70"/>
    </location>
</feature>
<evidence type="ECO:0000259" key="2">
    <source>
        <dbReference type="PROSITE" id="PS50943"/>
    </source>
</evidence>
<evidence type="ECO:0000313" key="3">
    <source>
        <dbReference type="EMBL" id="WEK34427.1"/>
    </source>
</evidence>
<dbReference type="Pfam" id="PF01381">
    <property type="entry name" value="HTH_3"/>
    <property type="match status" value="1"/>
</dbReference>
<dbReference type="InterPro" id="IPR001387">
    <property type="entry name" value="Cro/C1-type_HTH"/>
</dbReference>
<accession>A0AAJ5WRK0</accession>
<dbReference type="CDD" id="cd00093">
    <property type="entry name" value="HTH_XRE"/>
    <property type="match status" value="1"/>
</dbReference>
<evidence type="ECO:0000313" key="4">
    <source>
        <dbReference type="Proteomes" id="UP001220610"/>
    </source>
</evidence>
<organism evidence="3 4">
    <name type="scientific">Candidatus Pseudobacter hemicellulosilyticus</name>
    <dbReference type="NCBI Taxonomy" id="3121375"/>
    <lineage>
        <taxon>Bacteria</taxon>
        <taxon>Pseudomonadati</taxon>
        <taxon>Bacteroidota</taxon>
        <taxon>Chitinophagia</taxon>
        <taxon>Chitinophagales</taxon>
        <taxon>Chitinophagaceae</taxon>
        <taxon>Pseudobacter</taxon>
    </lineage>
</organism>